<keyword evidence="2" id="KW-1185">Reference proteome</keyword>
<accession>A0A8D0EIK9</accession>
<proteinExistence type="predicted"/>
<dbReference type="InterPro" id="IPR037177">
    <property type="entry name" value="DLC_sf"/>
</dbReference>
<name>A0A8D0EIK9_STROC</name>
<dbReference type="AlphaFoldDB" id="A0A8D0EIK9"/>
<protein>
    <submittedName>
        <fullName evidence="1">Uncharacterized protein</fullName>
    </submittedName>
</protein>
<dbReference type="SUPFAM" id="SSF54648">
    <property type="entry name" value="DLC"/>
    <property type="match status" value="1"/>
</dbReference>
<organism evidence="1 2">
    <name type="scientific">Strix occidentalis caurina</name>
    <name type="common">northern spotted owl</name>
    <dbReference type="NCBI Taxonomy" id="311401"/>
    <lineage>
        <taxon>Eukaryota</taxon>
        <taxon>Metazoa</taxon>
        <taxon>Chordata</taxon>
        <taxon>Craniata</taxon>
        <taxon>Vertebrata</taxon>
        <taxon>Euteleostomi</taxon>
        <taxon>Archelosauria</taxon>
        <taxon>Archosauria</taxon>
        <taxon>Dinosauria</taxon>
        <taxon>Saurischia</taxon>
        <taxon>Theropoda</taxon>
        <taxon>Coelurosauria</taxon>
        <taxon>Aves</taxon>
        <taxon>Neognathae</taxon>
        <taxon>Neoaves</taxon>
        <taxon>Telluraves</taxon>
        <taxon>Strigiformes</taxon>
        <taxon>Strigidae</taxon>
        <taxon>Strix</taxon>
    </lineage>
</organism>
<reference evidence="1" key="2">
    <citation type="submission" date="2025-09" db="UniProtKB">
        <authorList>
            <consortium name="Ensembl"/>
        </authorList>
    </citation>
    <scope>IDENTIFICATION</scope>
</reference>
<dbReference type="Ensembl" id="ENSSOCT00000001262.1">
    <property type="protein sequence ID" value="ENSSOCP00000001231.1"/>
    <property type="gene ID" value="ENSSOCG00000000984.1"/>
</dbReference>
<reference evidence="1" key="1">
    <citation type="submission" date="2025-08" db="UniProtKB">
        <authorList>
            <consortium name="Ensembl"/>
        </authorList>
    </citation>
    <scope>IDENTIFICATION</scope>
</reference>
<dbReference type="GO" id="GO:0007017">
    <property type="term" value="P:microtubule-based process"/>
    <property type="evidence" value="ECO:0007669"/>
    <property type="project" value="InterPro"/>
</dbReference>
<dbReference type="Proteomes" id="UP000694551">
    <property type="component" value="Unplaced"/>
</dbReference>
<evidence type="ECO:0000313" key="2">
    <source>
        <dbReference type="Proteomes" id="UP000694551"/>
    </source>
</evidence>
<evidence type="ECO:0000313" key="1">
    <source>
        <dbReference type="Ensembl" id="ENSSOCP00000001231.1"/>
    </source>
</evidence>
<dbReference type="GO" id="GO:0030286">
    <property type="term" value="C:dynein complex"/>
    <property type="evidence" value="ECO:0007669"/>
    <property type="project" value="InterPro"/>
</dbReference>
<sequence>MSDQMAVIKDTDMSEEMQQVSGVCHFGHRQIYNVEREMTALIKRVNVSL</sequence>